<keyword evidence="1" id="KW-0575">Peroxidase</keyword>
<protein>
    <recommendedName>
        <fullName evidence="7">Catalase core domain-containing protein</fullName>
    </recommendedName>
</protein>
<comment type="caution">
    <text evidence="8">The sequence shown here is derived from an EMBL/GenBank/DDBJ whole genome shotgun (WGS) entry which is preliminary data.</text>
</comment>
<evidence type="ECO:0000256" key="6">
    <source>
        <dbReference type="ARBA" id="ARBA00023324"/>
    </source>
</evidence>
<organism evidence="8 9">
    <name type="scientific">Thyridium curvatum</name>
    <dbReference type="NCBI Taxonomy" id="1093900"/>
    <lineage>
        <taxon>Eukaryota</taxon>
        <taxon>Fungi</taxon>
        <taxon>Dikarya</taxon>
        <taxon>Ascomycota</taxon>
        <taxon>Pezizomycotina</taxon>
        <taxon>Sordariomycetes</taxon>
        <taxon>Sordariomycetidae</taxon>
        <taxon>Thyridiales</taxon>
        <taxon>Thyridiaceae</taxon>
        <taxon>Thyridium</taxon>
    </lineage>
</organism>
<dbReference type="RefSeq" id="XP_030994225.1">
    <property type="nucleotide sequence ID" value="XM_031141601.1"/>
</dbReference>
<dbReference type="GO" id="GO:0042744">
    <property type="term" value="P:hydrogen peroxide catabolic process"/>
    <property type="evidence" value="ECO:0007669"/>
    <property type="project" value="UniProtKB-KW"/>
</dbReference>
<dbReference type="Proteomes" id="UP000319257">
    <property type="component" value="Unassembled WGS sequence"/>
</dbReference>
<dbReference type="GO" id="GO:0005777">
    <property type="term" value="C:peroxisome"/>
    <property type="evidence" value="ECO:0007669"/>
    <property type="project" value="TreeGrafter"/>
</dbReference>
<dbReference type="GO" id="GO:0046872">
    <property type="term" value="F:metal ion binding"/>
    <property type="evidence" value="ECO:0007669"/>
    <property type="project" value="UniProtKB-KW"/>
</dbReference>
<dbReference type="InterPro" id="IPR010582">
    <property type="entry name" value="Catalase_immune_responsive"/>
</dbReference>
<keyword evidence="4" id="KW-0560">Oxidoreductase</keyword>
<name>A0A507B1C6_9PEZI</name>
<dbReference type="AlphaFoldDB" id="A0A507B1C6"/>
<evidence type="ECO:0000259" key="7">
    <source>
        <dbReference type="SMART" id="SM01060"/>
    </source>
</evidence>
<dbReference type="STRING" id="1093900.A0A507B1C6"/>
<dbReference type="Gene3D" id="2.40.180.10">
    <property type="entry name" value="Catalase core domain"/>
    <property type="match status" value="1"/>
</dbReference>
<keyword evidence="3" id="KW-0479">Metal-binding</keyword>
<evidence type="ECO:0000313" key="9">
    <source>
        <dbReference type="Proteomes" id="UP000319257"/>
    </source>
</evidence>
<dbReference type="InterPro" id="IPR018028">
    <property type="entry name" value="Catalase"/>
</dbReference>
<proteinExistence type="predicted"/>
<dbReference type="GO" id="GO:0004096">
    <property type="term" value="F:catalase activity"/>
    <property type="evidence" value="ECO:0007669"/>
    <property type="project" value="UniProtKB-EC"/>
</dbReference>
<dbReference type="GeneID" id="41968138"/>
<keyword evidence="2" id="KW-0349">Heme</keyword>
<sequence>MDGTFSYVKVHIKPQLGIRNFDREAAKQVAGENPDYLVDDLYQAIAKGDYPKWNVYVQVMSPKQAEGYKWNIFDMTKVWPHKDVPLRQIGVLTLNKNPDNYFTDIEQAAFSPSTIVPGWAPSADPMLQARMFAYPDAARYRLGTNYQMLPTNHAKSPVHCPYQRDGFMNFTDNYNDQPNYVGSQLEPMTFKAGGAPCSRLSTLTEHEKWTGEVLSYTSSVTALDFEQATALWKVIGREHGHQERFISNVASSISGVTDRRLRSAVYQLFAHVDKDLGARIQEATKLDN</sequence>
<dbReference type="Pfam" id="PF00199">
    <property type="entry name" value="Catalase"/>
    <property type="match status" value="1"/>
</dbReference>
<dbReference type="PANTHER" id="PTHR11465:SF26">
    <property type="entry name" value="CATALASE 2"/>
    <property type="match status" value="1"/>
</dbReference>
<evidence type="ECO:0000256" key="2">
    <source>
        <dbReference type="ARBA" id="ARBA00022617"/>
    </source>
</evidence>
<dbReference type="SMART" id="SM01060">
    <property type="entry name" value="Catalase"/>
    <property type="match status" value="1"/>
</dbReference>
<dbReference type="PANTHER" id="PTHR11465">
    <property type="entry name" value="CATALASE"/>
    <property type="match status" value="1"/>
</dbReference>
<keyword evidence="9" id="KW-1185">Reference proteome</keyword>
<feature type="domain" description="Catalase core" evidence="7">
    <location>
        <begin position="1"/>
        <end position="189"/>
    </location>
</feature>
<dbReference type="GO" id="GO:0020037">
    <property type="term" value="F:heme binding"/>
    <property type="evidence" value="ECO:0007669"/>
    <property type="project" value="InterPro"/>
</dbReference>
<dbReference type="InParanoid" id="A0A507B1C6"/>
<evidence type="ECO:0000313" key="8">
    <source>
        <dbReference type="EMBL" id="TPX12514.1"/>
    </source>
</evidence>
<dbReference type="Pfam" id="PF06628">
    <property type="entry name" value="Catalase-rel"/>
    <property type="match status" value="1"/>
</dbReference>
<evidence type="ECO:0000256" key="5">
    <source>
        <dbReference type="ARBA" id="ARBA00023004"/>
    </source>
</evidence>
<keyword evidence="6" id="KW-0376">Hydrogen peroxide</keyword>
<dbReference type="GO" id="GO:0005739">
    <property type="term" value="C:mitochondrion"/>
    <property type="evidence" value="ECO:0007669"/>
    <property type="project" value="TreeGrafter"/>
</dbReference>
<dbReference type="InterPro" id="IPR011614">
    <property type="entry name" value="Catalase_core"/>
</dbReference>
<dbReference type="PRINTS" id="PR00067">
    <property type="entry name" value="CATALASE"/>
</dbReference>
<dbReference type="SUPFAM" id="SSF56634">
    <property type="entry name" value="Heme-dependent catalase-like"/>
    <property type="match status" value="1"/>
</dbReference>
<evidence type="ECO:0000256" key="3">
    <source>
        <dbReference type="ARBA" id="ARBA00022723"/>
    </source>
</evidence>
<dbReference type="EMBL" id="SKBQ01000003">
    <property type="protein sequence ID" value="TPX12514.1"/>
    <property type="molecule type" value="Genomic_DNA"/>
</dbReference>
<dbReference type="OrthoDB" id="6880011at2759"/>
<reference evidence="8 9" key="1">
    <citation type="submission" date="2019-06" db="EMBL/GenBank/DDBJ databases">
        <title>Draft genome sequence of the filamentous fungus Phialemoniopsis curvata isolated from diesel fuel.</title>
        <authorList>
            <person name="Varaljay V.A."/>
            <person name="Lyon W.J."/>
            <person name="Crouch A.L."/>
            <person name="Drake C.E."/>
            <person name="Hollomon J.M."/>
            <person name="Nadeau L.J."/>
            <person name="Nunn H.S."/>
            <person name="Stevenson B.S."/>
            <person name="Bojanowski C.L."/>
            <person name="Crookes-Goodson W.J."/>
        </authorList>
    </citation>
    <scope>NUCLEOTIDE SEQUENCE [LARGE SCALE GENOMIC DNA]</scope>
    <source>
        <strain evidence="8 9">D216</strain>
    </source>
</reference>
<keyword evidence="5" id="KW-0408">Iron</keyword>
<gene>
    <name evidence="8" type="ORF">E0L32_000691</name>
</gene>
<evidence type="ECO:0000256" key="1">
    <source>
        <dbReference type="ARBA" id="ARBA00022559"/>
    </source>
</evidence>
<dbReference type="PROSITE" id="PS51402">
    <property type="entry name" value="CATALASE_3"/>
    <property type="match status" value="1"/>
</dbReference>
<dbReference type="InterPro" id="IPR020835">
    <property type="entry name" value="Catalase_sf"/>
</dbReference>
<evidence type="ECO:0000256" key="4">
    <source>
        <dbReference type="ARBA" id="ARBA00023002"/>
    </source>
</evidence>
<accession>A0A507B1C6</accession>
<dbReference type="GO" id="GO:0042542">
    <property type="term" value="P:response to hydrogen peroxide"/>
    <property type="evidence" value="ECO:0007669"/>
    <property type="project" value="TreeGrafter"/>
</dbReference>